<organism evidence="1 2">
    <name type="scientific">Catharanthus roseus</name>
    <name type="common">Madagascar periwinkle</name>
    <name type="synonym">Vinca rosea</name>
    <dbReference type="NCBI Taxonomy" id="4058"/>
    <lineage>
        <taxon>Eukaryota</taxon>
        <taxon>Viridiplantae</taxon>
        <taxon>Streptophyta</taxon>
        <taxon>Embryophyta</taxon>
        <taxon>Tracheophyta</taxon>
        <taxon>Spermatophyta</taxon>
        <taxon>Magnoliopsida</taxon>
        <taxon>eudicotyledons</taxon>
        <taxon>Gunneridae</taxon>
        <taxon>Pentapetalae</taxon>
        <taxon>asterids</taxon>
        <taxon>lamiids</taxon>
        <taxon>Gentianales</taxon>
        <taxon>Apocynaceae</taxon>
        <taxon>Rauvolfioideae</taxon>
        <taxon>Vinceae</taxon>
        <taxon>Catharanthinae</taxon>
        <taxon>Catharanthus</taxon>
    </lineage>
</organism>
<protein>
    <submittedName>
        <fullName evidence="1">Uncharacterized protein</fullName>
    </submittedName>
</protein>
<keyword evidence="2" id="KW-1185">Reference proteome</keyword>
<evidence type="ECO:0000313" key="2">
    <source>
        <dbReference type="Proteomes" id="UP001060085"/>
    </source>
</evidence>
<proteinExistence type="predicted"/>
<dbReference type="EMBL" id="CM044701">
    <property type="protein sequence ID" value="KAI5682371.1"/>
    <property type="molecule type" value="Genomic_DNA"/>
</dbReference>
<name>A0ACC0CBQ5_CATRO</name>
<gene>
    <name evidence="1" type="ORF">M9H77_03599</name>
</gene>
<comment type="caution">
    <text evidence="1">The sequence shown here is derived from an EMBL/GenBank/DDBJ whole genome shotgun (WGS) entry which is preliminary data.</text>
</comment>
<reference evidence="2" key="1">
    <citation type="journal article" date="2023" name="Nat. Plants">
        <title>Single-cell RNA sequencing provides a high-resolution roadmap for understanding the multicellular compartmentation of specialized metabolism.</title>
        <authorList>
            <person name="Sun S."/>
            <person name="Shen X."/>
            <person name="Li Y."/>
            <person name="Li Y."/>
            <person name="Wang S."/>
            <person name="Li R."/>
            <person name="Zhang H."/>
            <person name="Shen G."/>
            <person name="Guo B."/>
            <person name="Wei J."/>
            <person name="Xu J."/>
            <person name="St-Pierre B."/>
            <person name="Chen S."/>
            <person name="Sun C."/>
        </authorList>
    </citation>
    <scope>NUCLEOTIDE SEQUENCE [LARGE SCALE GENOMIC DNA]</scope>
</reference>
<sequence length="487" mass="56530">MEFCTLFNKRRPLRQVQRRTRWRCCFLLPLPSMLVLLTVALLVALFLTKLHPKFLYSDHVPSELVDVWSHNETTSVLQFQEHGKAVEARNASGNQFFSHPNFSYPLHHQIGASLPSPQHLQLKRKKPHFTPYHDWEAFEADYQEMLRTLKIFIYPEAFKEDNYSSPASPFANIFLPLPNPMDPNLGNYYSEHAFKIALLHSSLVTKDPEEAHFFFMPFSINAMRNHPLLHSASSISDFVAQYTTNISSELRFWNASGGADHFYVCCHSIGRDAASKHPALHTNAIQVTCSSSYFQRLYITHKDIGLPQIWPRKEEPALNPPDARYLLLFFSGRAQNSHVRQKVLEMWSKETSFAIFSGSSAFPYKEGFRRSKYCLHIKGYEVNTARVSDAIHYGCIPVLISNYYDLPFANILDWSKFSIVISEGDIHLLKEILSSVSKERYLMMFKNLGIVKKHFIWHSNPRSYDSFYMTAYQLWLRRGLYKMFPST</sequence>
<evidence type="ECO:0000313" key="1">
    <source>
        <dbReference type="EMBL" id="KAI5682371.1"/>
    </source>
</evidence>
<accession>A0ACC0CBQ5</accession>
<dbReference type="Proteomes" id="UP001060085">
    <property type="component" value="Linkage Group LG01"/>
</dbReference>